<evidence type="ECO:0000256" key="6">
    <source>
        <dbReference type="ARBA" id="ARBA00025773"/>
    </source>
</evidence>
<dbReference type="InterPro" id="IPR006111">
    <property type="entry name" value="Rpo6/Rpb6"/>
</dbReference>
<dbReference type="GO" id="GO:0005736">
    <property type="term" value="C:RNA polymerase I complex"/>
    <property type="evidence" value="ECO:0007669"/>
    <property type="project" value="TreeGrafter"/>
</dbReference>
<dbReference type="FunFam" id="3.90.940.10:FF:000003">
    <property type="entry name" value="DNA-directed RNA polymerases I, II, and III subunit RPABC2"/>
    <property type="match status" value="1"/>
</dbReference>
<feature type="domain" description="NPHP4 Ig-like" evidence="9">
    <location>
        <begin position="26"/>
        <end position="107"/>
    </location>
</feature>
<keyword evidence="5" id="KW-0539">Nucleus</keyword>
<comment type="similarity">
    <text evidence="6">Belongs to the archaeal Rpo6/eukaryotic RPB6 RNA polymerase subunit family.</text>
</comment>
<dbReference type="PANTHER" id="PTHR47227">
    <property type="entry name" value="DNA-DIRECTED RNA POLYMERASE SUBUNIT K"/>
    <property type="match status" value="1"/>
</dbReference>
<reference evidence="10" key="1">
    <citation type="submission" date="2020-08" db="EMBL/GenBank/DDBJ databases">
        <title>Multicomponent nature underlies the extraordinary mechanical properties of spider dragline silk.</title>
        <authorList>
            <person name="Kono N."/>
            <person name="Nakamura H."/>
            <person name="Mori M."/>
            <person name="Yoshida Y."/>
            <person name="Ohtoshi R."/>
            <person name="Malay A.D."/>
            <person name="Moran D.A.P."/>
            <person name="Tomita M."/>
            <person name="Numata K."/>
            <person name="Arakawa K."/>
        </authorList>
    </citation>
    <scope>NUCLEOTIDE SEQUENCE</scope>
</reference>
<evidence type="ECO:0000256" key="3">
    <source>
        <dbReference type="ARBA" id="ARBA00022478"/>
    </source>
</evidence>
<keyword evidence="3 10" id="KW-0240">DNA-directed RNA polymerase</keyword>
<comment type="caution">
    <text evidence="10">The sequence shown here is derived from an EMBL/GenBank/DDBJ whole genome shotgun (WGS) entry which is preliminary data.</text>
</comment>
<dbReference type="HAMAP" id="MF_00192">
    <property type="entry name" value="RNApol_arch_Rpo6"/>
    <property type="match status" value="1"/>
</dbReference>
<dbReference type="PANTHER" id="PTHR47227:SF5">
    <property type="entry name" value="DNA-DIRECTED RNA POLYMERASES I, II, AND III SUBUNIT RPABC2"/>
    <property type="match status" value="1"/>
</dbReference>
<evidence type="ECO:0000256" key="1">
    <source>
        <dbReference type="ARBA" id="ARBA00004123"/>
    </source>
</evidence>
<evidence type="ECO:0000313" key="10">
    <source>
        <dbReference type="EMBL" id="GFY39488.1"/>
    </source>
</evidence>
<dbReference type="Pfam" id="PF26187">
    <property type="entry name" value="Ig_NPHP4_4th"/>
    <property type="match status" value="1"/>
</dbReference>
<dbReference type="GO" id="GO:0006360">
    <property type="term" value="P:transcription by RNA polymerase I"/>
    <property type="evidence" value="ECO:0007669"/>
    <property type="project" value="TreeGrafter"/>
</dbReference>
<evidence type="ECO:0000256" key="4">
    <source>
        <dbReference type="ARBA" id="ARBA00023163"/>
    </source>
</evidence>
<gene>
    <name evidence="10" type="primary">POLR2F</name>
    <name evidence="10" type="ORF">TNIN_335531</name>
</gene>
<evidence type="ECO:0000256" key="8">
    <source>
        <dbReference type="SAM" id="MobiDB-lite"/>
    </source>
</evidence>
<sequence>MVNQALEQILQSWLLVLSCQKPSVTKAFQVHLTIGKETAKRITCTNPYPQDRRFILHSSHPHLLQLREYEFSVAAGKSYLLGLYFLPQDFIFTETVFLYLNDANSHEKNPIMAEEYEPEDPVGGDDYEEGEPEDEGLDEIEQNEEDNFDVLPASEQPQLNQKRITLPYMTKYERARVLGTRALQIAMNAPVMVELDGEIDPLQIAMKELKARKIPIIIRRYLPDRSYEDWGVDELVITE</sequence>
<feature type="region of interest" description="Disordered" evidence="8">
    <location>
        <begin position="110"/>
        <end position="136"/>
    </location>
</feature>
<dbReference type="SMART" id="SM01409">
    <property type="entry name" value="RNA_pol_Rpb6"/>
    <property type="match status" value="1"/>
</dbReference>
<protein>
    <recommendedName>
        <fullName evidence="2">DNA-directed RNA polymerases I, II, and III subunit RPABC2</fullName>
    </recommendedName>
    <alternativeName>
        <fullName evidence="7">RPB6 homolog</fullName>
    </alternativeName>
</protein>
<evidence type="ECO:0000256" key="5">
    <source>
        <dbReference type="ARBA" id="ARBA00023242"/>
    </source>
</evidence>
<dbReference type="Pfam" id="PF01192">
    <property type="entry name" value="RNA_pol_Rpb6"/>
    <property type="match status" value="1"/>
</dbReference>
<dbReference type="InterPro" id="IPR028363">
    <property type="entry name" value="RPB6"/>
</dbReference>
<evidence type="ECO:0000313" key="11">
    <source>
        <dbReference type="Proteomes" id="UP000886998"/>
    </source>
</evidence>
<dbReference type="AlphaFoldDB" id="A0A8X6WQI1"/>
<dbReference type="PIRSF" id="PIRSF000778">
    <property type="entry name" value="RpoK/RPB6"/>
    <property type="match status" value="1"/>
</dbReference>
<dbReference type="SUPFAM" id="SSF63562">
    <property type="entry name" value="RPB6/omega subunit-like"/>
    <property type="match status" value="1"/>
</dbReference>
<dbReference type="PIRSF" id="PIRSF500154">
    <property type="entry name" value="RPB6"/>
    <property type="match status" value="1"/>
</dbReference>
<comment type="subcellular location">
    <subcellularLocation>
        <location evidence="1">Nucleus</location>
    </subcellularLocation>
</comment>
<dbReference type="NCBIfam" id="NF002208">
    <property type="entry name" value="PRK01099.1-3"/>
    <property type="match status" value="1"/>
</dbReference>
<accession>A0A8X6WQI1</accession>
<dbReference type="Proteomes" id="UP000886998">
    <property type="component" value="Unassembled WGS sequence"/>
</dbReference>
<name>A0A8X6WQI1_9ARAC</name>
<dbReference type="GO" id="GO:0003677">
    <property type="term" value="F:DNA binding"/>
    <property type="evidence" value="ECO:0007669"/>
    <property type="project" value="InterPro"/>
</dbReference>
<dbReference type="InterPro" id="IPR036161">
    <property type="entry name" value="RPB6/omega-like_sf"/>
</dbReference>
<dbReference type="Gene3D" id="3.90.940.10">
    <property type="match status" value="1"/>
</dbReference>
<dbReference type="GO" id="GO:0005666">
    <property type="term" value="C:RNA polymerase III complex"/>
    <property type="evidence" value="ECO:0007669"/>
    <property type="project" value="TreeGrafter"/>
</dbReference>
<dbReference type="GO" id="GO:0042797">
    <property type="term" value="P:tRNA transcription by RNA polymerase III"/>
    <property type="evidence" value="ECO:0007669"/>
    <property type="project" value="TreeGrafter"/>
</dbReference>
<dbReference type="InterPro" id="IPR020708">
    <property type="entry name" value="DNA-dir_RNA_polK_14-18kDa_CS"/>
</dbReference>
<keyword evidence="11" id="KW-1185">Reference proteome</keyword>
<dbReference type="OrthoDB" id="259769at2759"/>
<feature type="compositionally biased region" description="Acidic residues" evidence="8">
    <location>
        <begin position="114"/>
        <end position="136"/>
    </location>
</feature>
<dbReference type="GO" id="GO:0003899">
    <property type="term" value="F:DNA-directed RNA polymerase activity"/>
    <property type="evidence" value="ECO:0007669"/>
    <property type="project" value="InterPro"/>
</dbReference>
<dbReference type="GO" id="GO:0006366">
    <property type="term" value="P:transcription by RNA polymerase II"/>
    <property type="evidence" value="ECO:0007669"/>
    <property type="project" value="TreeGrafter"/>
</dbReference>
<dbReference type="PROSITE" id="PS01111">
    <property type="entry name" value="RNA_POL_K_14KD"/>
    <property type="match status" value="1"/>
</dbReference>
<evidence type="ECO:0000256" key="7">
    <source>
        <dbReference type="ARBA" id="ARBA00030456"/>
    </source>
</evidence>
<dbReference type="GO" id="GO:0005665">
    <property type="term" value="C:RNA polymerase II, core complex"/>
    <property type="evidence" value="ECO:0007669"/>
    <property type="project" value="InterPro"/>
</dbReference>
<evidence type="ECO:0000259" key="9">
    <source>
        <dbReference type="Pfam" id="PF26187"/>
    </source>
</evidence>
<proteinExistence type="inferred from homology"/>
<dbReference type="InterPro" id="IPR058685">
    <property type="entry name" value="Ig_NPHP4_4th"/>
</dbReference>
<organism evidence="10 11">
    <name type="scientific">Trichonephila inaurata madagascariensis</name>
    <dbReference type="NCBI Taxonomy" id="2747483"/>
    <lineage>
        <taxon>Eukaryota</taxon>
        <taxon>Metazoa</taxon>
        <taxon>Ecdysozoa</taxon>
        <taxon>Arthropoda</taxon>
        <taxon>Chelicerata</taxon>
        <taxon>Arachnida</taxon>
        <taxon>Araneae</taxon>
        <taxon>Araneomorphae</taxon>
        <taxon>Entelegynae</taxon>
        <taxon>Araneoidea</taxon>
        <taxon>Nephilidae</taxon>
        <taxon>Trichonephila</taxon>
        <taxon>Trichonephila inaurata</taxon>
    </lineage>
</organism>
<dbReference type="EMBL" id="BMAV01001401">
    <property type="protein sequence ID" value="GFY39488.1"/>
    <property type="molecule type" value="Genomic_DNA"/>
</dbReference>
<dbReference type="InterPro" id="IPR006110">
    <property type="entry name" value="Pol_omega/Rpo6/RPB6"/>
</dbReference>
<evidence type="ECO:0000256" key="2">
    <source>
        <dbReference type="ARBA" id="ARBA00020808"/>
    </source>
</evidence>
<keyword evidence="4" id="KW-0804">Transcription</keyword>